<protein>
    <submittedName>
        <fullName evidence="3">Alpha/beta fold hydrolase</fullName>
    </submittedName>
</protein>
<dbReference type="KEGG" id="eke:EK0264_07380"/>
<dbReference type="InterPro" id="IPR000639">
    <property type="entry name" value="Epox_hydrolase-like"/>
</dbReference>
<dbReference type="Gene3D" id="3.40.50.1820">
    <property type="entry name" value="alpha/beta hydrolase"/>
    <property type="match status" value="1"/>
</dbReference>
<dbReference type="PRINTS" id="PR00412">
    <property type="entry name" value="EPOXHYDRLASE"/>
</dbReference>
<keyword evidence="4" id="KW-1185">Reference proteome</keyword>
<organism evidence="3 4">
    <name type="scientific">Epidermidibacterium keratini</name>
    <dbReference type="NCBI Taxonomy" id="1891644"/>
    <lineage>
        <taxon>Bacteria</taxon>
        <taxon>Bacillati</taxon>
        <taxon>Actinomycetota</taxon>
        <taxon>Actinomycetes</taxon>
        <taxon>Sporichthyales</taxon>
        <taxon>Sporichthyaceae</taxon>
        <taxon>Epidermidibacterium</taxon>
    </lineage>
</organism>
<keyword evidence="1 3" id="KW-0378">Hydrolase</keyword>
<dbReference type="InParanoid" id="A0A7L4YMK3"/>
<reference evidence="3 4" key="1">
    <citation type="journal article" date="2018" name="Int. J. Syst. Evol. Microbiol.">
        <title>Epidermidibacterium keratini gen. nov., sp. nov., a member of the family Sporichthyaceae, isolated from keratin epidermis.</title>
        <authorList>
            <person name="Lee D.G."/>
            <person name="Trujillo M.E."/>
            <person name="Kang S."/>
            <person name="Nam J.J."/>
            <person name="Kim Y.J."/>
        </authorList>
    </citation>
    <scope>NUCLEOTIDE SEQUENCE [LARGE SCALE GENOMIC DNA]</scope>
    <source>
        <strain evidence="3 4">EPI-7</strain>
    </source>
</reference>
<dbReference type="PANTHER" id="PTHR43329">
    <property type="entry name" value="EPOXIDE HYDROLASE"/>
    <property type="match status" value="1"/>
</dbReference>
<evidence type="ECO:0000259" key="2">
    <source>
        <dbReference type="Pfam" id="PF00561"/>
    </source>
</evidence>
<dbReference type="AlphaFoldDB" id="A0A7L4YMK3"/>
<dbReference type="InterPro" id="IPR029058">
    <property type="entry name" value="AB_hydrolase_fold"/>
</dbReference>
<dbReference type="SUPFAM" id="SSF53474">
    <property type="entry name" value="alpha/beta-Hydrolases"/>
    <property type="match status" value="1"/>
</dbReference>
<proteinExistence type="predicted"/>
<feature type="domain" description="AB hydrolase-1" evidence="2">
    <location>
        <begin position="36"/>
        <end position="291"/>
    </location>
</feature>
<evidence type="ECO:0000313" key="3">
    <source>
        <dbReference type="EMBL" id="QHC00113.1"/>
    </source>
</evidence>
<gene>
    <name evidence="3" type="ORF">EK0264_07380</name>
</gene>
<evidence type="ECO:0000256" key="1">
    <source>
        <dbReference type="ARBA" id="ARBA00022801"/>
    </source>
</evidence>
<dbReference type="OrthoDB" id="2987348at2"/>
<dbReference type="InterPro" id="IPR000073">
    <property type="entry name" value="AB_hydrolase_1"/>
</dbReference>
<name>A0A7L4YMK3_9ACTN</name>
<dbReference type="GO" id="GO:0016787">
    <property type="term" value="F:hydrolase activity"/>
    <property type="evidence" value="ECO:0007669"/>
    <property type="project" value="UniProtKB-KW"/>
</dbReference>
<evidence type="ECO:0000313" key="4">
    <source>
        <dbReference type="Proteomes" id="UP000463857"/>
    </source>
</evidence>
<accession>A0A7L4YMK3</accession>
<dbReference type="Pfam" id="PF00561">
    <property type="entry name" value="Abhydrolase_1"/>
    <property type="match status" value="1"/>
</dbReference>
<dbReference type="EMBL" id="CP047156">
    <property type="protein sequence ID" value="QHC00113.1"/>
    <property type="molecule type" value="Genomic_DNA"/>
</dbReference>
<dbReference type="RefSeq" id="WP_159544273.1">
    <property type="nucleotide sequence ID" value="NZ_CP047156.1"/>
</dbReference>
<sequence>MPPTEQADLLLRGPWTHRGLTANGVRLHVAEAGRGPLVVLLHGFPQFWWTWRTVIPRLADAGFRVAAVDLRGFGSSDKPPRSYDLATAARDIVGLIRALGAQSAYVVGHDIGGLIAWTAAALGPGLIDGLAAISAPHPRRLRRELVTSRGQLHGVRHAFAYQLPRVPEARLVRDGGAEVERLHREWSGSAWPSTPDFAAAMPIYRHAICVPQAAYGASEYFRWMVRSLIRPDGARYVRAMRARIEAPVLHVHGGADPYLLPQSSEGSSAYVAGPYSWHVLPEIGHFPTEEAPQLVGDLLLDWLPNPR</sequence>
<dbReference type="Proteomes" id="UP000463857">
    <property type="component" value="Chromosome"/>
</dbReference>
<dbReference type="FunCoup" id="A0A7L4YMK3">
    <property type="interactions" value="1"/>
</dbReference>